<dbReference type="PANTHER" id="PTHR14387">
    <property type="entry name" value="THADA/DEATH RECEPTOR INTERACTING PROTEIN"/>
    <property type="match status" value="1"/>
</dbReference>
<dbReference type="InterPro" id="IPR056842">
    <property type="entry name" value="THADA-like_TPR_C"/>
</dbReference>
<name>A0A0P7UFG6_SCLFO</name>
<gene>
    <name evidence="6" type="ORF">Z043_122276</name>
</gene>
<sequence length="570" mass="62827">MLVLGIVAAEETNKTRPLLALCVRTLMDTASSPLPEDWDQTLDLPQVCDNGFGCAFCPFCQVCAVHTLQALVRGSALGMAMLQYAAAVTILSLKLLSSPYWAMRNAALQLYTSVLYVTQFLLPFLGSLCSRLLGPCLGGDDGSTHHRMSPCAFFSHYPTLQPFLLKELRSAASELQGHLGDARLRLHPSLFPVLTLLAKLQSGVSEETHDDQQVLRQVVAHIETRQWLATPAQLCPLVRSAYLEVVMLATRFCSHSFLHSLQTELLLQLQSHTQEPLASLKAALLDGSVEYRKMYLAALLAVMTPSDADLHFPYAPPQQPSSGEHAELLLVVLESGMWGPELLSQALQVLSLLLPLRAESLLIDRWCRLLEIHKVPEAPTVLRLACAQALRLAGVLLLSPPPKGRNADSALSVRLIGTGIYLLKDDNLQVRTEVAGFTSALARARTGSTGGHCFLTQVNRCLLFLLDLLLEEFWDSPYTLEILLHHLPEADLDPVLRDAQCTEPSCLYEKDEANVFSEPAAMSEYMLPFLLKLVEKVPESAQLGDLVARWARENTEPILENIAICKAFNP</sequence>
<evidence type="ECO:0000259" key="5">
    <source>
        <dbReference type="Pfam" id="PF25151"/>
    </source>
</evidence>
<evidence type="ECO:0000256" key="2">
    <source>
        <dbReference type="ARBA" id="ARBA00022694"/>
    </source>
</evidence>
<evidence type="ECO:0000256" key="1">
    <source>
        <dbReference type="ARBA" id="ARBA00010409"/>
    </source>
</evidence>
<evidence type="ECO:0000256" key="3">
    <source>
        <dbReference type="ARBA" id="ARBA00035625"/>
    </source>
</evidence>
<dbReference type="EMBL" id="JARO02011621">
    <property type="protein sequence ID" value="KPP59772.1"/>
    <property type="molecule type" value="Genomic_DNA"/>
</dbReference>
<dbReference type="PANTHER" id="PTHR14387:SF0">
    <property type="entry name" value="DUF2428 DOMAIN-CONTAINING PROTEIN"/>
    <property type="match status" value="1"/>
</dbReference>
<feature type="domain" description="tRNA (32-2'-O)-methyltransferase regulator THADA-like C-terminal TPR repeats region" evidence="5">
    <location>
        <begin position="126"/>
        <end position="223"/>
    </location>
</feature>
<feature type="domain" description="DUF2428" evidence="4">
    <location>
        <begin position="1"/>
        <end position="102"/>
    </location>
</feature>
<dbReference type="InterPro" id="IPR016024">
    <property type="entry name" value="ARM-type_fold"/>
</dbReference>
<organism evidence="6 7">
    <name type="scientific">Scleropages formosus</name>
    <name type="common">Asian bonytongue</name>
    <name type="synonym">Osteoglossum formosum</name>
    <dbReference type="NCBI Taxonomy" id="113540"/>
    <lineage>
        <taxon>Eukaryota</taxon>
        <taxon>Metazoa</taxon>
        <taxon>Chordata</taxon>
        <taxon>Craniata</taxon>
        <taxon>Vertebrata</taxon>
        <taxon>Euteleostomi</taxon>
        <taxon>Actinopterygii</taxon>
        <taxon>Neopterygii</taxon>
        <taxon>Teleostei</taxon>
        <taxon>Osteoglossocephala</taxon>
        <taxon>Osteoglossomorpha</taxon>
        <taxon>Osteoglossiformes</taxon>
        <taxon>Osteoglossidae</taxon>
        <taxon>Scleropages</taxon>
    </lineage>
</organism>
<dbReference type="SUPFAM" id="SSF48371">
    <property type="entry name" value="ARM repeat"/>
    <property type="match status" value="1"/>
</dbReference>
<comment type="function">
    <text evidence="3">Together with methyltransferase FTSJ1, methylates the 2'-O-ribose of nucleotides at position 32 of the anticodon loop of substrate tRNAs.</text>
</comment>
<dbReference type="InterPro" id="IPR019442">
    <property type="entry name" value="THADA/TRM732_DUF2428"/>
</dbReference>
<proteinExistence type="inferred from homology"/>
<dbReference type="Pfam" id="PF25151">
    <property type="entry name" value="TPR_Trm732_C"/>
    <property type="match status" value="1"/>
</dbReference>
<comment type="caution">
    <text evidence="6">The sequence shown here is derived from an EMBL/GenBank/DDBJ whole genome shotgun (WGS) entry which is preliminary data.</text>
</comment>
<dbReference type="AlphaFoldDB" id="A0A0P7UFG6"/>
<dbReference type="Proteomes" id="UP000034805">
    <property type="component" value="Unassembled WGS sequence"/>
</dbReference>
<dbReference type="InterPro" id="IPR051954">
    <property type="entry name" value="tRNA_methyltransferase_THADA"/>
</dbReference>
<evidence type="ECO:0000259" key="4">
    <source>
        <dbReference type="Pfam" id="PF10350"/>
    </source>
</evidence>
<keyword evidence="2" id="KW-0819">tRNA processing</keyword>
<dbReference type="GO" id="GO:0005829">
    <property type="term" value="C:cytosol"/>
    <property type="evidence" value="ECO:0007669"/>
    <property type="project" value="TreeGrafter"/>
</dbReference>
<comment type="similarity">
    <text evidence="1">Belongs to the THADA family.</text>
</comment>
<accession>A0A0P7UFG6</accession>
<dbReference type="Pfam" id="PF10350">
    <property type="entry name" value="DUF2428"/>
    <property type="match status" value="1"/>
</dbReference>
<dbReference type="GO" id="GO:0030488">
    <property type="term" value="P:tRNA methylation"/>
    <property type="evidence" value="ECO:0007669"/>
    <property type="project" value="TreeGrafter"/>
</dbReference>
<protein>
    <submittedName>
        <fullName evidence="6">Uncharacterized protein</fullName>
    </submittedName>
</protein>
<feature type="non-terminal residue" evidence="6">
    <location>
        <position position="570"/>
    </location>
</feature>
<evidence type="ECO:0000313" key="6">
    <source>
        <dbReference type="EMBL" id="KPP59772.1"/>
    </source>
</evidence>
<reference evidence="6 7" key="1">
    <citation type="submission" date="2015-08" db="EMBL/GenBank/DDBJ databases">
        <title>The genome of the Asian arowana (Scleropages formosus).</title>
        <authorList>
            <person name="Tan M.H."/>
            <person name="Gan H.M."/>
            <person name="Croft L.J."/>
            <person name="Austin C.M."/>
        </authorList>
    </citation>
    <scope>NUCLEOTIDE SEQUENCE [LARGE SCALE GENOMIC DNA]</scope>
    <source>
        <strain evidence="6">Aro1</strain>
    </source>
</reference>
<evidence type="ECO:0000313" key="7">
    <source>
        <dbReference type="Proteomes" id="UP000034805"/>
    </source>
</evidence>